<dbReference type="InterPro" id="IPR019885">
    <property type="entry name" value="Tscrpt_reg_HTH_AsnC-type_CS"/>
</dbReference>
<dbReference type="AlphaFoldDB" id="A0A2N5XR67"/>
<sequence>MKTPKISKAIDEIDEQILLRLSNDGRISMSDLASQVGLSAPSVTERVRHLQQHGIIRSISADIDWKALGYVLEAIVRIKPRPGELHKVEAMIDAQPRFTHCDKVTGEDCFVTRLLVRDIGELDPLLDPFHDRAETNTAIVKSSPLSGRLPPLLEEKGFTVK</sequence>
<protein>
    <submittedName>
        <fullName evidence="5">AsnC family transcriptional regulator</fullName>
    </submittedName>
</protein>
<dbReference type="PROSITE" id="PS00519">
    <property type="entry name" value="HTH_ASNC_1"/>
    <property type="match status" value="1"/>
</dbReference>
<dbReference type="InterPro" id="IPR000485">
    <property type="entry name" value="AsnC-type_HTH_dom"/>
</dbReference>
<dbReference type="RefSeq" id="WP_101534302.1">
    <property type="nucleotide sequence ID" value="NZ_PKUQ01000022.1"/>
</dbReference>
<evidence type="ECO:0000313" key="6">
    <source>
        <dbReference type="Proteomes" id="UP000234881"/>
    </source>
</evidence>
<name>A0A2N5XR67_9HYPH</name>
<reference evidence="5 6" key="1">
    <citation type="submission" date="2018-01" db="EMBL/GenBank/DDBJ databases">
        <title>The draft genome sequence of Cohaesibacter sp. H1304.</title>
        <authorList>
            <person name="Wang N.-N."/>
            <person name="Du Z.-J."/>
        </authorList>
    </citation>
    <scope>NUCLEOTIDE SEQUENCE [LARGE SCALE GENOMIC DNA]</scope>
    <source>
        <strain evidence="5 6">H1304</strain>
    </source>
</reference>
<evidence type="ECO:0000313" key="5">
    <source>
        <dbReference type="EMBL" id="PLW77012.1"/>
    </source>
</evidence>
<keyword evidence="2" id="KW-0238">DNA-binding</keyword>
<comment type="caution">
    <text evidence="5">The sequence shown here is derived from an EMBL/GenBank/DDBJ whole genome shotgun (WGS) entry which is preliminary data.</text>
</comment>
<dbReference type="SUPFAM" id="SSF54909">
    <property type="entry name" value="Dimeric alpha+beta barrel"/>
    <property type="match status" value="1"/>
</dbReference>
<keyword evidence="1" id="KW-0805">Transcription regulation</keyword>
<accession>A0A2N5XR67</accession>
<dbReference type="EMBL" id="PKUQ01000022">
    <property type="protein sequence ID" value="PLW77012.1"/>
    <property type="molecule type" value="Genomic_DNA"/>
</dbReference>
<dbReference type="Proteomes" id="UP000234881">
    <property type="component" value="Unassembled WGS sequence"/>
</dbReference>
<evidence type="ECO:0000256" key="3">
    <source>
        <dbReference type="ARBA" id="ARBA00023163"/>
    </source>
</evidence>
<dbReference type="Pfam" id="PF13404">
    <property type="entry name" value="HTH_AsnC-type"/>
    <property type="match status" value="1"/>
</dbReference>
<dbReference type="InterPro" id="IPR011008">
    <property type="entry name" value="Dimeric_a/b-barrel"/>
</dbReference>
<evidence type="ECO:0000256" key="2">
    <source>
        <dbReference type="ARBA" id="ARBA00023125"/>
    </source>
</evidence>
<evidence type="ECO:0000256" key="1">
    <source>
        <dbReference type="ARBA" id="ARBA00023015"/>
    </source>
</evidence>
<dbReference type="PRINTS" id="PR00033">
    <property type="entry name" value="HTHASNC"/>
</dbReference>
<gene>
    <name evidence="5" type="ORF">C0081_13290</name>
</gene>
<dbReference type="InterPro" id="IPR019888">
    <property type="entry name" value="Tscrpt_reg_AsnC-like"/>
</dbReference>
<dbReference type="PROSITE" id="PS50956">
    <property type="entry name" value="HTH_ASNC_2"/>
    <property type="match status" value="1"/>
</dbReference>
<dbReference type="PANTHER" id="PTHR30154:SF51">
    <property type="entry name" value="ASNC-FAMILY TRANSCRIPTIONAL REGULATORY PROTEIN"/>
    <property type="match status" value="1"/>
</dbReference>
<dbReference type="Pfam" id="PF01037">
    <property type="entry name" value="AsnC_trans_reg"/>
    <property type="match status" value="1"/>
</dbReference>
<dbReference type="InterPro" id="IPR036388">
    <property type="entry name" value="WH-like_DNA-bd_sf"/>
</dbReference>
<keyword evidence="3" id="KW-0804">Transcription</keyword>
<dbReference type="SMART" id="SM00344">
    <property type="entry name" value="HTH_ASNC"/>
    <property type="match status" value="1"/>
</dbReference>
<dbReference type="Gene3D" id="3.30.70.920">
    <property type="match status" value="1"/>
</dbReference>
<dbReference type="GO" id="GO:0043565">
    <property type="term" value="F:sequence-specific DNA binding"/>
    <property type="evidence" value="ECO:0007669"/>
    <property type="project" value="InterPro"/>
</dbReference>
<proteinExistence type="predicted"/>
<evidence type="ECO:0000259" key="4">
    <source>
        <dbReference type="PROSITE" id="PS50956"/>
    </source>
</evidence>
<dbReference type="SUPFAM" id="SSF46785">
    <property type="entry name" value="Winged helix' DNA-binding domain"/>
    <property type="match status" value="1"/>
</dbReference>
<dbReference type="Gene3D" id="1.10.10.10">
    <property type="entry name" value="Winged helix-like DNA-binding domain superfamily/Winged helix DNA-binding domain"/>
    <property type="match status" value="1"/>
</dbReference>
<dbReference type="OrthoDB" id="166264at2"/>
<dbReference type="GO" id="GO:0005829">
    <property type="term" value="C:cytosol"/>
    <property type="evidence" value="ECO:0007669"/>
    <property type="project" value="TreeGrafter"/>
</dbReference>
<dbReference type="InterPro" id="IPR036390">
    <property type="entry name" value="WH_DNA-bd_sf"/>
</dbReference>
<dbReference type="InterPro" id="IPR019887">
    <property type="entry name" value="Tscrpt_reg_AsnC/Lrp_C"/>
</dbReference>
<dbReference type="PANTHER" id="PTHR30154">
    <property type="entry name" value="LEUCINE-RESPONSIVE REGULATORY PROTEIN"/>
    <property type="match status" value="1"/>
</dbReference>
<dbReference type="GO" id="GO:0043200">
    <property type="term" value="P:response to amino acid"/>
    <property type="evidence" value="ECO:0007669"/>
    <property type="project" value="TreeGrafter"/>
</dbReference>
<organism evidence="5 6">
    <name type="scientific">Cohaesibacter celericrescens</name>
    <dbReference type="NCBI Taxonomy" id="2067669"/>
    <lineage>
        <taxon>Bacteria</taxon>
        <taxon>Pseudomonadati</taxon>
        <taxon>Pseudomonadota</taxon>
        <taxon>Alphaproteobacteria</taxon>
        <taxon>Hyphomicrobiales</taxon>
        <taxon>Cohaesibacteraceae</taxon>
    </lineage>
</organism>
<keyword evidence="6" id="KW-1185">Reference proteome</keyword>
<feature type="domain" description="HTH asnC-type" evidence="4">
    <location>
        <begin position="10"/>
        <end position="71"/>
    </location>
</feature>